<protein>
    <recommendedName>
        <fullName evidence="8">Aspartate--tRNA ligase</fullName>
        <ecNumber evidence="8">6.1.1.12</ecNumber>
    </recommendedName>
    <alternativeName>
        <fullName evidence="8">Aspartyl-tRNA synthetase</fullName>
        <shortName evidence="8">AspRS</shortName>
    </alternativeName>
</protein>
<dbReference type="Pfam" id="PF01336">
    <property type="entry name" value="tRNA_anti-codon"/>
    <property type="match status" value="1"/>
</dbReference>
<dbReference type="GO" id="GO:0005524">
    <property type="term" value="F:ATP binding"/>
    <property type="evidence" value="ECO:0007669"/>
    <property type="project" value="UniProtKB-UniRule"/>
</dbReference>
<feature type="binding site" evidence="8">
    <location>
        <position position="431"/>
    </location>
    <ligand>
        <name>L-aspartate</name>
        <dbReference type="ChEBI" id="CHEBI:29991"/>
    </ligand>
</feature>
<dbReference type="EMBL" id="LR214951">
    <property type="protein sequence ID" value="VEU59807.1"/>
    <property type="molecule type" value="Genomic_DNA"/>
</dbReference>
<accession>A0A449A6G2</accession>
<evidence type="ECO:0000256" key="8">
    <source>
        <dbReference type="HAMAP-Rule" id="MF_00044"/>
    </source>
</evidence>
<feature type="binding site" evidence="8">
    <location>
        <begin position="211"/>
        <end position="213"/>
    </location>
    <ligand>
        <name>ATP</name>
        <dbReference type="ChEBI" id="CHEBI:30616"/>
    </ligand>
</feature>
<dbReference type="HAMAP" id="MF_00044">
    <property type="entry name" value="Asp_tRNA_synth_type1"/>
    <property type="match status" value="1"/>
</dbReference>
<comment type="catalytic activity">
    <reaction evidence="8">
        <text>tRNA(Asp) + L-aspartate + ATP = L-aspartyl-tRNA(Asp) + AMP + diphosphate</text>
        <dbReference type="Rhea" id="RHEA:19649"/>
        <dbReference type="Rhea" id="RHEA-COMP:9660"/>
        <dbReference type="Rhea" id="RHEA-COMP:9678"/>
        <dbReference type="ChEBI" id="CHEBI:29991"/>
        <dbReference type="ChEBI" id="CHEBI:30616"/>
        <dbReference type="ChEBI" id="CHEBI:33019"/>
        <dbReference type="ChEBI" id="CHEBI:78442"/>
        <dbReference type="ChEBI" id="CHEBI:78516"/>
        <dbReference type="ChEBI" id="CHEBI:456215"/>
        <dbReference type="EC" id="6.1.1.12"/>
    </reaction>
</comment>
<sequence length="571" mass="67521">MKTINNNQLRIKNVNENVTLYGWVHNIRKFKKMFFLDLRDRWGITQVVYDPEQINITLTKESIIKVEGIVLERKSYNNNIATGQIEVSASNIQLLSKSKELPFEINDDINVSEELRLKYRFLDLKRDKLKNNIIFKHRVFKHLRDFLDENDFIDIETPILSKSTPEGARDFLVPTRKEGQFFALPQSPQLFKQILMVSGFEKYYQFAKVFRDEDLRKDRQFEFYQLDMEMSFVDEKDIQEFVEKMMFYLFEKLNIKIKVPFLKINYDDAIENYGSDKPDLRFENKLIKADELFDKNEFLFSNTTTKTIFLENYEINKKQFKHLDEITRKNKGNRLLYLTIKNQEITFASFKIQNFEKIQNFITKNKFKNGTLFLVNDTYENTCQSLGALRNELGTMFDLIGENKNTYKFAWIVNWPMFEYDEEAKRYSAAHHPFTMFQEESLKFYKEKPHLARAKAYDLVLNGFEIAGGSIRINDSEIQKSMFEIISMTEKTMQSQFGFFLKALEYGVPPHGGIAFGLDRLIMILTNSESIRDVIPFPVNSKGINLMIDSPSAITKEQLEEYFLKIKENKH</sequence>
<keyword evidence="11" id="KW-1185">Reference proteome</keyword>
<dbReference type="AlphaFoldDB" id="A0A449A6G2"/>
<comment type="function">
    <text evidence="8">Catalyzes the attachment of L-aspartate to tRNA(Asp) in a two-step reaction: L-aspartate is first activated by ATP to form Asp-AMP and then transferred to the acceptor end of tRNA(Asp).</text>
</comment>
<comment type="caution">
    <text evidence="8">Lacks conserved residue(s) required for the propagation of feature annotation.</text>
</comment>
<dbReference type="InterPro" id="IPR004365">
    <property type="entry name" value="NA-bd_OB_tRNA"/>
</dbReference>
<dbReference type="InterPro" id="IPR004115">
    <property type="entry name" value="GAD-like_sf"/>
</dbReference>
<dbReference type="InterPro" id="IPR002312">
    <property type="entry name" value="Asp/Asn-tRNA-synth_IIb"/>
</dbReference>
<dbReference type="GO" id="GO:0003676">
    <property type="term" value="F:nucleic acid binding"/>
    <property type="evidence" value="ECO:0007669"/>
    <property type="project" value="InterPro"/>
</dbReference>
<dbReference type="SUPFAM" id="SSF55681">
    <property type="entry name" value="Class II aaRS and biotin synthetases"/>
    <property type="match status" value="1"/>
</dbReference>
<feature type="binding site" evidence="8">
    <location>
        <position position="465"/>
    </location>
    <ligand>
        <name>ATP</name>
        <dbReference type="ChEBI" id="CHEBI:30616"/>
    </ligand>
</feature>
<dbReference type="NCBIfam" id="NF001750">
    <property type="entry name" value="PRK00476.1"/>
    <property type="match status" value="1"/>
</dbReference>
<evidence type="ECO:0000256" key="4">
    <source>
        <dbReference type="ARBA" id="ARBA00022741"/>
    </source>
</evidence>
<dbReference type="CDD" id="cd00777">
    <property type="entry name" value="AspRS_core"/>
    <property type="match status" value="1"/>
</dbReference>
<feature type="binding site" evidence="8">
    <location>
        <position position="472"/>
    </location>
    <ligand>
        <name>L-aspartate</name>
        <dbReference type="ChEBI" id="CHEBI:29991"/>
    </ligand>
</feature>
<gene>
    <name evidence="10" type="primary">lysS_3</name>
    <name evidence="8" type="synonym">aspS</name>
    <name evidence="10" type="ORF">NCTC10166_00793</name>
</gene>
<dbReference type="Gene3D" id="3.30.1360.30">
    <property type="entry name" value="GAD-like domain"/>
    <property type="match status" value="1"/>
</dbReference>
<dbReference type="KEGG" id="mnu:NCTC10166_00793"/>
<feature type="binding site" evidence="8">
    <location>
        <position position="220"/>
    </location>
    <ligand>
        <name>ATP</name>
        <dbReference type="ChEBI" id="CHEBI:30616"/>
    </ligand>
</feature>
<keyword evidence="4 8" id="KW-0547">Nucleotide-binding</keyword>
<dbReference type="Proteomes" id="UP000289440">
    <property type="component" value="Chromosome"/>
</dbReference>
<proteinExistence type="inferred from homology"/>
<feature type="domain" description="Aminoacyl-transfer RNA synthetases class-II family profile" evidence="9">
    <location>
        <begin position="138"/>
        <end position="536"/>
    </location>
</feature>
<dbReference type="Pfam" id="PF00152">
    <property type="entry name" value="tRNA-synt_2"/>
    <property type="match status" value="1"/>
</dbReference>
<comment type="similarity">
    <text evidence="1 8">Belongs to the class-II aminoacyl-tRNA synthetase family. Type 1 subfamily.</text>
</comment>
<evidence type="ECO:0000259" key="9">
    <source>
        <dbReference type="PROSITE" id="PS50862"/>
    </source>
</evidence>
<organism evidence="10 11">
    <name type="scientific">Mesomycoplasma neurolyticum</name>
    <dbReference type="NCBI Taxonomy" id="2120"/>
    <lineage>
        <taxon>Bacteria</taxon>
        <taxon>Bacillati</taxon>
        <taxon>Mycoplasmatota</taxon>
        <taxon>Mycoplasmoidales</taxon>
        <taxon>Metamycoplasmataceae</taxon>
        <taxon>Mesomycoplasma</taxon>
    </lineage>
</organism>
<dbReference type="GO" id="GO:0005737">
    <property type="term" value="C:cytoplasm"/>
    <property type="evidence" value="ECO:0007669"/>
    <property type="project" value="UniProtKB-SubCell"/>
</dbReference>
<dbReference type="EC" id="6.1.1.12" evidence="8"/>
<evidence type="ECO:0000313" key="11">
    <source>
        <dbReference type="Proteomes" id="UP000289440"/>
    </source>
</evidence>
<dbReference type="RefSeq" id="WP_129720172.1">
    <property type="nucleotide sequence ID" value="NZ_LR214951.1"/>
</dbReference>
<comment type="subcellular location">
    <subcellularLocation>
        <location evidence="8">Cytoplasm</location>
    </subcellularLocation>
</comment>
<dbReference type="PRINTS" id="PR01042">
    <property type="entry name" value="TRNASYNTHASP"/>
</dbReference>
<dbReference type="Gene3D" id="3.30.930.10">
    <property type="entry name" value="Bira Bifunctional Protein, Domain 2"/>
    <property type="match status" value="1"/>
</dbReference>
<keyword evidence="7 8" id="KW-0030">Aminoacyl-tRNA synthetase</keyword>
<dbReference type="CDD" id="cd04317">
    <property type="entry name" value="EcAspRS_like_N"/>
    <property type="match status" value="1"/>
</dbReference>
<feature type="binding site" evidence="8">
    <location>
        <position position="166"/>
    </location>
    <ligand>
        <name>L-aspartate</name>
        <dbReference type="ChEBI" id="CHEBI:29991"/>
    </ligand>
</feature>
<dbReference type="NCBIfam" id="TIGR00459">
    <property type="entry name" value="aspS_bact"/>
    <property type="match status" value="1"/>
</dbReference>
<dbReference type="PROSITE" id="PS50862">
    <property type="entry name" value="AA_TRNA_LIGASE_II"/>
    <property type="match status" value="1"/>
</dbReference>
<dbReference type="PANTHER" id="PTHR22594">
    <property type="entry name" value="ASPARTYL/LYSYL-TRNA SYNTHETASE"/>
    <property type="match status" value="1"/>
</dbReference>
<evidence type="ECO:0000313" key="10">
    <source>
        <dbReference type="EMBL" id="VEU59807.1"/>
    </source>
</evidence>
<keyword evidence="6 8" id="KW-0648">Protein biosynthesis</keyword>
<dbReference type="InterPro" id="IPR004524">
    <property type="entry name" value="Asp-tRNA-ligase_1"/>
</dbReference>
<keyword evidence="5 8" id="KW-0067">ATP-binding</keyword>
<dbReference type="OrthoDB" id="9802326at2"/>
<comment type="subunit">
    <text evidence="2 8">Homodimer.</text>
</comment>
<dbReference type="Gene3D" id="2.40.50.140">
    <property type="entry name" value="Nucleic acid-binding proteins"/>
    <property type="match status" value="1"/>
</dbReference>
<dbReference type="InterPro" id="IPR012340">
    <property type="entry name" value="NA-bd_OB-fold"/>
</dbReference>
<evidence type="ECO:0000256" key="3">
    <source>
        <dbReference type="ARBA" id="ARBA00022598"/>
    </source>
</evidence>
<dbReference type="InterPro" id="IPR006195">
    <property type="entry name" value="aa-tRNA-synth_II"/>
</dbReference>
<name>A0A449A6G2_9BACT</name>
<evidence type="ECO:0000256" key="2">
    <source>
        <dbReference type="ARBA" id="ARBA00011738"/>
    </source>
</evidence>
<feature type="region of interest" description="Aspartate" evidence="8">
    <location>
        <begin position="189"/>
        <end position="192"/>
    </location>
</feature>
<dbReference type="GO" id="GO:0006422">
    <property type="term" value="P:aspartyl-tRNA aminoacylation"/>
    <property type="evidence" value="ECO:0007669"/>
    <property type="project" value="UniProtKB-UniRule"/>
</dbReference>
<evidence type="ECO:0000256" key="7">
    <source>
        <dbReference type="ARBA" id="ARBA00023146"/>
    </source>
</evidence>
<evidence type="ECO:0000256" key="6">
    <source>
        <dbReference type="ARBA" id="ARBA00022917"/>
    </source>
</evidence>
<dbReference type="SUPFAM" id="SSF55261">
    <property type="entry name" value="GAD domain-like"/>
    <property type="match status" value="1"/>
</dbReference>
<feature type="binding site" evidence="8">
    <location>
        <position position="211"/>
    </location>
    <ligand>
        <name>L-aspartate</name>
        <dbReference type="ChEBI" id="CHEBI:29991"/>
    </ligand>
</feature>
<dbReference type="InterPro" id="IPR047090">
    <property type="entry name" value="AspRS_core"/>
</dbReference>
<keyword evidence="8" id="KW-0963">Cytoplasm</keyword>
<dbReference type="InterPro" id="IPR047089">
    <property type="entry name" value="Asp-tRNA-ligase_1_N"/>
</dbReference>
<feature type="binding site" evidence="8">
    <location>
        <begin position="517"/>
        <end position="520"/>
    </location>
    <ligand>
        <name>ATP</name>
        <dbReference type="ChEBI" id="CHEBI:30616"/>
    </ligand>
</feature>
<dbReference type="PANTHER" id="PTHR22594:SF5">
    <property type="entry name" value="ASPARTATE--TRNA LIGASE, MITOCHONDRIAL"/>
    <property type="match status" value="1"/>
</dbReference>
<dbReference type="SUPFAM" id="SSF50249">
    <property type="entry name" value="Nucleic acid-binding proteins"/>
    <property type="match status" value="1"/>
</dbReference>
<dbReference type="InterPro" id="IPR004364">
    <property type="entry name" value="Aa-tRNA-synt_II"/>
</dbReference>
<evidence type="ECO:0000256" key="1">
    <source>
        <dbReference type="ARBA" id="ARBA00006303"/>
    </source>
</evidence>
<keyword evidence="3 8" id="KW-0436">Ligase</keyword>
<reference evidence="10 11" key="1">
    <citation type="submission" date="2019-01" db="EMBL/GenBank/DDBJ databases">
        <authorList>
            <consortium name="Pathogen Informatics"/>
        </authorList>
    </citation>
    <scope>NUCLEOTIDE SEQUENCE [LARGE SCALE GENOMIC DNA]</scope>
    <source>
        <strain evidence="10 11">NCTC10166</strain>
    </source>
</reference>
<evidence type="ECO:0000256" key="5">
    <source>
        <dbReference type="ARBA" id="ARBA00022840"/>
    </source>
</evidence>
<dbReference type="InterPro" id="IPR045864">
    <property type="entry name" value="aa-tRNA-synth_II/BPL/LPL"/>
</dbReference>
<dbReference type="GO" id="GO:0004815">
    <property type="term" value="F:aspartate-tRNA ligase activity"/>
    <property type="evidence" value="ECO:0007669"/>
    <property type="project" value="UniProtKB-UniRule"/>
</dbReference>